<dbReference type="EMBL" id="JAJAGQ010000003">
    <property type="protein sequence ID" value="KAJ8567197.1"/>
    <property type="molecule type" value="Genomic_DNA"/>
</dbReference>
<dbReference type="AlphaFoldDB" id="A0A9Q1MXE3"/>
<keyword evidence="8" id="KW-0812">Transmembrane</keyword>
<name>A0A9Q1MXE3_9SOLA</name>
<dbReference type="PROSITE" id="PS50011">
    <property type="entry name" value="PROTEIN_KINASE_DOM"/>
    <property type="match status" value="2"/>
</dbReference>
<dbReference type="SUPFAM" id="SSF56112">
    <property type="entry name" value="Protein kinase-like (PK-like)"/>
    <property type="match status" value="2"/>
</dbReference>
<evidence type="ECO:0000256" key="5">
    <source>
        <dbReference type="ARBA" id="ARBA00022527"/>
    </source>
</evidence>
<evidence type="ECO:0000256" key="11">
    <source>
        <dbReference type="ARBA" id="ARBA00022777"/>
    </source>
</evidence>
<keyword evidence="11" id="KW-0418">Kinase</keyword>
<keyword evidence="12 17" id="KW-0067">ATP-binding</keyword>
<keyword evidence="10 17" id="KW-0547">Nucleotide-binding</keyword>
<dbReference type="Gene3D" id="3.30.200.20">
    <property type="entry name" value="Phosphorylase Kinase, domain 1"/>
    <property type="match status" value="2"/>
</dbReference>
<keyword evidence="5" id="KW-0723">Serine/threonine-protein kinase</keyword>
<feature type="domain" description="Protein kinase" evidence="20">
    <location>
        <begin position="494"/>
        <end position="771"/>
    </location>
</feature>
<reference evidence="22" key="1">
    <citation type="journal article" date="2023" name="Proc. Natl. Acad. Sci. U.S.A.">
        <title>Genomic and structural basis for evolution of tropane alkaloid biosynthesis.</title>
        <authorList>
            <person name="Wanga Y.-J."/>
            <person name="Taina T."/>
            <person name="Yua J.-Y."/>
            <person name="Lia J."/>
            <person name="Xua B."/>
            <person name="Chenc J."/>
            <person name="D'Auriad J.C."/>
            <person name="Huanga J.-P."/>
            <person name="Huanga S.-X."/>
        </authorList>
    </citation>
    <scope>NUCLEOTIDE SEQUENCE [LARGE SCALE GENOMIC DNA]</scope>
    <source>
        <strain evidence="22">cv. KIB-2019</strain>
    </source>
</reference>
<evidence type="ECO:0000256" key="16">
    <source>
        <dbReference type="ARBA" id="ARBA00023180"/>
    </source>
</evidence>
<dbReference type="InterPro" id="IPR008271">
    <property type="entry name" value="Ser/Thr_kinase_AS"/>
</dbReference>
<feature type="signal peptide" evidence="19">
    <location>
        <begin position="1"/>
        <end position="21"/>
    </location>
</feature>
<dbReference type="EC" id="2.7.11.1" evidence="3"/>
<dbReference type="PANTHER" id="PTHR45621">
    <property type="entry name" value="OS01G0588500 PROTEIN-RELATED"/>
    <property type="match status" value="1"/>
</dbReference>
<dbReference type="Gene3D" id="1.10.510.10">
    <property type="entry name" value="Transferase(Phosphotransferase) domain 1"/>
    <property type="match status" value="2"/>
</dbReference>
<evidence type="ECO:0000256" key="3">
    <source>
        <dbReference type="ARBA" id="ARBA00012513"/>
    </source>
</evidence>
<dbReference type="InterPro" id="IPR017441">
    <property type="entry name" value="Protein_kinase_ATP_BS"/>
</dbReference>
<keyword evidence="22" id="KW-1185">Reference proteome</keyword>
<keyword evidence="13" id="KW-1133">Transmembrane helix</keyword>
<proteinExistence type="predicted"/>
<dbReference type="InterPro" id="IPR024788">
    <property type="entry name" value="Malectin-like_Carb-bd_dom"/>
</dbReference>
<dbReference type="InterPro" id="IPR001245">
    <property type="entry name" value="Ser-Thr/Tyr_kinase_cat_dom"/>
</dbReference>
<sequence>MLLSQIFILSMFMFIHQVIISAPNIHGNIAISCGASGDSPAPDGRVWVGDASFSSSLLQLRGKSIKSRVPHQAGLSDPVPYKSARTSRHEFTYQFSVKPGQKFIRLHFKSASYKGFKKSKAIFTVKTGQHTLLSDFIPTLAADALGKNYFKKEFCINVQESETLSITFVPSRKPSFSEDTYAFVNAIEIVSMPAGLYFTPDGDQGVRVVGQKHRFYIDNGTALETIQRINVGGNSISSLEDATMFRDWEDDSNYLIEVGAFSINRAVAIRYTSSATHIAPKEVYQTARSLGAHCHSNVCNLTWNIPLDLGFRYLVRLHFCEIEPPMTNEGERNFTIVINNQNAEDEADVIKWSGGHGISIYRDYVAIMKGDRRGGKHKLSIVLQPKFATISNHSNAILNGLEVFKISNPDNNLGSVSPVDPLTTSTPEQSVPYATKNKIATVLTLIVILINVAVYYISCNSEVNSGKTNKRISSGEHQCRQFSLDEMVRSTNNFDLQLVIGSGGYGTVYKGDIDGRETTVAVKRLKSGSSQGENEFWTEIKMLSTHRHENLLSLIGYCNEGHEMLLVYDYMPRGSLAEHLYKTDTSSSYLSWQRRLKIAIGAARGLDFLHTSQNRVIHRDVKSSNILLDENWVSKISDFGLSKMGPGNESATHVSTQVKGTFGYLDPEYFLTNRLTWKTDVYAFGVVLFEVLSGRPAVNLRLPEEQHGLVAWAKQCIKAGEVNKLIDQNLAGSISSTCLKAFVEISAKCFNGRPHERPTMSEVVKSLELALVFQQNAGEGTILFDEKSTSQSKVEADRASIKEDCNGVDIAERSAILRTKVKSEDKHLYTASPRWWDFLGLFRKAPPKPWNLVYPNSQILPHPNLRIFSFAELKAATRKFSNDTLLGEGVFGKVYKGWLDERGSSKSSRTVIAVKKLNSDSLLGFEEWQSEVNFLGRLSHPNLIKLLGYCQEEKELLLVYEFMQKGSFNNHLFGRNSAALSLPWNVRLKIVIGAARGLAFLHASEKQVIYRNFEVSNILLDGSYNAKLSGFVWAKLGPSASQSHVSTRVMGTYGYVAPEYMATGHLYVKSDVYCFGVVLLEMLTGLRALDPTRPINKHNLVEWIKPHLSDRRKLKDKIDSRLGGKYPSRAAVQIAQLALSCLGNEPKTRPSMKEVVEKLEQIEAANETLKEPKISSKHQTPERYGQQPLHHPSPLNPRHDVNRAYPLPRRAE</sequence>
<feature type="region of interest" description="Disordered" evidence="18">
    <location>
        <begin position="1166"/>
        <end position="1212"/>
    </location>
</feature>
<feature type="binding site" evidence="17">
    <location>
        <position position="523"/>
    </location>
    <ligand>
        <name>ATP</name>
        <dbReference type="ChEBI" id="CHEBI:30616"/>
    </ligand>
</feature>
<dbReference type="InterPro" id="IPR000719">
    <property type="entry name" value="Prot_kinase_dom"/>
</dbReference>
<gene>
    <name evidence="21" type="ORF">K7X08_019405</name>
</gene>
<keyword evidence="16" id="KW-0325">Glycoprotein</keyword>
<evidence type="ECO:0000256" key="1">
    <source>
        <dbReference type="ARBA" id="ARBA00004236"/>
    </source>
</evidence>
<evidence type="ECO:0000256" key="13">
    <source>
        <dbReference type="ARBA" id="ARBA00022989"/>
    </source>
</evidence>
<evidence type="ECO:0000256" key="2">
    <source>
        <dbReference type="ARBA" id="ARBA00004479"/>
    </source>
</evidence>
<dbReference type="GO" id="GO:0005886">
    <property type="term" value="C:plasma membrane"/>
    <property type="evidence" value="ECO:0007669"/>
    <property type="project" value="UniProtKB-SubCell"/>
</dbReference>
<evidence type="ECO:0000256" key="15">
    <source>
        <dbReference type="ARBA" id="ARBA00023170"/>
    </source>
</evidence>
<dbReference type="PROSITE" id="PS00107">
    <property type="entry name" value="PROTEIN_KINASE_ATP"/>
    <property type="match status" value="2"/>
</dbReference>
<evidence type="ECO:0000256" key="14">
    <source>
        <dbReference type="ARBA" id="ARBA00023136"/>
    </source>
</evidence>
<keyword evidence="4" id="KW-1003">Cell membrane</keyword>
<feature type="domain" description="Protein kinase" evidence="20">
    <location>
        <begin position="880"/>
        <end position="1169"/>
    </location>
</feature>
<dbReference type="GO" id="GO:0005524">
    <property type="term" value="F:ATP binding"/>
    <property type="evidence" value="ECO:0007669"/>
    <property type="project" value="UniProtKB-UniRule"/>
</dbReference>
<dbReference type="PROSITE" id="PS00108">
    <property type="entry name" value="PROTEIN_KINASE_ST"/>
    <property type="match status" value="1"/>
</dbReference>
<evidence type="ECO:0000256" key="4">
    <source>
        <dbReference type="ARBA" id="ARBA00022475"/>
    </source>
</evidence>
<evidence type="ECO:0000256" key="19">
    <source>
        <dbReference type="SAM" id="SignalP"/>
    </source>
</evidence>
<feature type="chain" id="PRO_5040283006" description="non-specific serine/threonine protein kinase" evidence="19">
    <location>
        <begin position="22"/>
        <end position="1212"/>
    </location>
</feature>
<dbReference type="Pfam" id="PF07714">
    <property type="entry name" value="PK_Tyr_Ser-Thr"/>
    <property type="match status" value="2"/>
</dbReference>
<keyword evidence="14" id="KW-0472">Membrane</keyword>
<keyword evidence="7" id="KW-0808">Transferase</keyword>
<dbReference type="InterPro" id="IPR011009">
    <property type="entry name" value="Kinase-like_dom_sf"/>
</dbReference>
<evidence type="ECO:0000313" key="22">
    <source>
        <dbReference type="Proteomes" id="UP001152561"/>
    </source>
</evidence>
<organism evidence="21 22">
    <name type="scientific">Anisodus acutangulus</name>
    <dbReference type="NCBI Taxonomy" id="402998"/>
    <lineage>
        <taxon>Eukaryota</taxon>
        <taxon>Viridiplantae</taxon>
        <taxon>Streptophyta</taxon>
        <taxon>Embryophyta</taxon>
        <taxon>Tracheophyta</taxon>
        <taxon>Spermatophyta</taxon>
        <taxon>Magnoliopsida</taxon>
        <taxon>eudicotyledons</taxon>
        <taxon>Gunneridae</taxon>
        <taxon>Pentapetalae</taxon>
        <taxon>asterids</taxon>
        <taxon>lamiids</taxon>
        <taxon>Solanales</taxon>
        <taxon>Solanaceae</taxon>
        <taxon>Solanoideae</taxon>
        <taxon>Hyoscyameae</taxon>
        <taxon>Anisodus</taxon>
    </lineage>
</organism>
<evidence type="ECO:0000256" key="18">
    <source>
        <dbReference type="SAM" id="MobiDB-lite"/>
    </source>
</evidence>
<dbReference type="OrthoDB" id="1720310at2759"/>
<evidence type="ECO:0000259" key="20">
    <source>
        <dbReference type="PROSITE" id="PS50011"/>
    </source>
</evidence>
<dbReference type="CDD" id="cd14066">
    <property type="entry name" value="STKc_IRAK"/>
    <property type="match status" value="1"/>
</dbReference>
<dbReference type="FunFam" id="2.60.120.430:FF:000003">
    <property type="entry name" value="FERONIA receptor-like kinase"/>
    <property type="match status" value="1"/>
</dbReference>
<dbReference type="FunFam" id="1.10.510.10:FF:000146">
    <property type="entry name" value="LRR receptor-like serine/threonine-protein kinase IOS1"/>
    <property type="match status" value="1"/>
</dbReference>
<dbReference type="Proteomes" id="UP001152561">
    <property type="component" value="Unassembled WGS sequence"/>
</dbReference>
<keyword evidence="9 19" id="KW-0732">Signal</keyword>
<comment type="caution">
    <text evidence="21">The sequence shown here is derived from an EMBL/GenBank/DDBJ whole genome shotgun (WGS) entry which is preliminary data.</text>
</comment>
<evidence type="ECO:0000313" key="21">
    <source>
        <dbReference type="EMBL" id="KAJ8567197.1"/>
    </source>
</evidence>
<dbReference type="GO" id="GO:0004674">
    <property type="term" value="F:protein serine/threonine kinase activity"/>
    <property type="evidence" value="ECO:0007669"/>
    <property type="project" value="UniProtKB-KW"/>
</dbReference>
<dbReference type="FunFam" id="3.30.200.20:FF:000039">
    <property type="entry name" value="receptor-like protein kinase FERONIA"/>
    <property type="match status" value="1"/>
</dbReference>
<evidence type="ECO:0000256" key="7">
    <source>
        <dbReference type="ARBA" id="ARBA00022679"/>
    </source>
</evidence>
<evidence type="ECO:0000256" key="9">
    <source>
        <dbReference type="ARBA" id="ARBA00022729"/>
    </source>
</evidence>
<protein>
    <recommendedName>
        <fullName evidence="3">non-specific serine/threonine protein kinase</fullName>
        <ecNumber evidence="3">2.7.11.1</ecNumber>
    </recommendedName>
</protein>
<dbReference type="InterPro" id="IPR050823">
    <property type="entry name" value="Plant_Ser_Thr_Prot_Kinase"/>
</dbReference>
<evidence type="ECO:0000256" key="8">
    <source>
        <dbReference type="ARBA" id="ARBA00022692"/>
    </source>
</evidence>
<dbReference type="FunFam" id="1.10.510.10:FF:000051">
    <property type="entry name" value="Receptor-like serine/threonine-protein kinase ALE2"/>
    <property type="match status" value="1"/>
</dbReference>
<dbReference type="Pfam" id="PF12819">
    <property type="entry name" value="Malectin_like"/>
    <property type="match status" value="1"/>
</dbReference>
<dbReference type="Gene3D" id="2.60.120.430">
    <property type="entry name" value="Galactose-binding lectin"/>
    <property type="match status" value="2"/>
</dbReference>
<evidence type="ECO:0000256" key="6">
    <source>
        <dbReference type="ARBA" id="ARBA00022553"/>
    </source>
</evidence>
<evidence type="ECO:0000256" key="17">
    <source>
        <dbReference type="PROSITE-ProRule" id="PRU10141"/>
    </source>
</evidence>
<evidence type="ECO:0000256" key="10">
    <source>
        <dbReference type="ARBA" id="ARBA00022741"/>
    </source>
</evidence>
<evidence type="ECO:0000256" key="12">
    <source>
        <dbReference type="ARBA" id="ARBA00022840"/>
    </source>
</evidence>
<keyword evidence="15" id="KW-0675">Receptor</keyword>
<accession>A0A9Q1MXE3</accession>
<comment type="subcellular location">
    <subcellularLocation>
        <location evidence="1">Cell membrane</location>
    </subcellularLocation>
    <subcellularLocation>
        <location evidence="2">Membrane</location>
        <topology evidence="2">Single-pass type I membrane protein</topology>
    </subcellularLocation>
</comment>
<dbReference type="SMART" id="SM00220">
    <property type="entry name" value="S_TKc"/>
    <property type="match status" value="2"/>
</dbReference>
<dbReference type="FunFam" id="3.30.200.20:FF:000228">
    <property type="entry name" value="Serine/threonine-protein kinase BIK1"/>
    <property type="match status" value="1"/>
</dbReference>
<keyword evidence="6" id="KW-0597">Phosphoprotein</keyword>
<feature type="binding site" evidence="17">
    <location>
        <position position="916"/>
    </location>
    <ligand>
        <name>ATP</name>
        <dbReference type="ChEBI" id="CHEBI:30616"/>
    </ligand>
</feature>
<dbReference type="FunFam" id="2.60.120.430:FF:000007">
    <property type="entry name" value="FERONIA receptor-like kinase"/>
    <property type="match status" value="1"/>
</dbReference>